<feature type="signal peptide" evidence="2">
    <location>
        <begin position="1"/>
        <end position="23"/>
    </location>
</feature>
<comment type="caution">
    <text evidence="3">The sequence shown here is derived from an EMBL/GenBank/DDBJ whole genome shotgun (WGS) entry which is preliminary data.</text>
</comment>
<dbReference type="EMBL" id="NWUX01000021">
    <property type="protein sequence ID" value="PCF94293.1"/>
    <property type="molecule type" value="Genomic_DNA"/>
</dbReference>
<keyword evidence="4" id="KW-1185">Reference proteome</keyword>
<dbReference type="Gene3D" id="2.40.160.40">
    <property type="entry name" value="monomeric porin ompg"/>
    <property type="match status" value="1"/>
</dbReference>
<gene>
    <name evidence="3" type="ORF">CPA45_18095</name>
</gene>
<evidence type="ECO:0000313" key="3">
    <source>
        <dbReference type="EMBL" id="PCF94293.1"/>
    </source>
</evidence>
<dbReference type="GO" id="GO:0015288">
    <property type="term" value="F:porin activity"/>
    <property type="evidence" value="ECO:0007669"/>
    <property type="project" value="TreeGrafter"/>
</dbReference>
<keyword evidence="1 2" id="KW-0732">Signal</keyword>
<dbReference type="InterPro" id="IPR009331">
    <property type="entry name" value="Oligogalacturonate-sp_porin"/>
</dbReference>
<dbReference type="GO" id="GO:0009279">
    <property type="term" value="C:cell outer membrane"/>
    <property type="evidence" value="ECO:0007669"/>
    <property type="project" value="TreeGrafter"/>
</dbReference>
<protein>
    <recommendedName>
        <fullName evidence="5">DUF2490 domain-containing protein</fullName>
    </recommendedName>
</protein>
<dbReference type="InterPro" id="IPR053713">
    <property type="entry name" value="Bact_OM_Channel_sf"/>
</dbReference>
<dbReference type="AlphaFoldDB" id="A0A2A4HJM3"/>
<reference evidence="4" key="1">
    <citation type="submission" date="2017-09" db="EMBL/GenBank/DDBJ databases">
        <authorList>
            <person name="Cho G.-S."/>
            <person name="Oguntoyinbo F.A."/>
            <person name="Cnockaert M."/>
            <person name="Kabisch J."/>
            <person name="Neve H."/>
            <person name="Bockelmann W."/>
            <person name="Wenning M."/>
            <person name="Franz C.M."/>
            <person name="Vandamme P."/>
        </authorList>
    </citation>
    <scope>NUCLEOTIDE SEQUENCE [LARGE SCALE GENOMIC DNA]</scope>
    <source>
        <strain evidence="4">MBT G8648</strain>
    </source>
</reference>
<accession>A0A2A4HJM3</accession>
<dbReference type="GO" id="GO:0015772">
    <property type="term" value="P:oligosaccharide transport"/>
    <property type="evidence" value="ECO:0007669"/>
    <property type="project" value="TreeGrafter"/>
</dbReference>
<dbReference type="PANTHER" id="PTHR38105">
    <property type="entry name" value="OUTER MEMBRANE PROTEIN-RELATED-RELATED"/>
    <property type="match status" value="1"/>
</dbReference>
<dbReference type="Proteomes" id="UP000218677">
    <property type="component" value="Unassembled WGS sequence"/>
</dbReference>
<evidence type="ECO:0000256" key="2">
    <source>
        <dbReference type="SAM" id="SignalP"/>
    </source>
</evidence>
<dbReference type="RefSeq" id="WP_096653951.1">
    <property type="nucleotide sequence ID" value="NZ_NWUX01000021.1"/>
</dbReference>
<evidence type="ECO:0000256" key="1">
    <source>
        <dbReference type="ARBA" id="ARBA00022729"/>
    </source>
</evidence>
<name>A0A2A4HJM3_9GAMM</name>
<dbReference type="PANTHER" id="PTHR38105:SF5">
    <property type="entry name" value="OUTER MEMBRANE PROTEIN"/>
    <property type="match status" value="1"/>
</dbReference>
<feature type="chain" id="PRO_5012901301" description="DUF2490 domain-containing protein" evidence="2">
    <location>
        <begin position="24"/>
        <end position="239"/>
    </location>
</feature>
<dbReference type="OrthoDB" id="6151215at2"/>
<proteinExistence type="predicted"/>
<evidence type="ECO:0000313" key="4">
    <source>
        <dbReference type="Proteomes" id="UP000218677"/>
    </source>
</evidence>
<dbReference type="Pfam" id="PF06178">
    <property type="entry name" value="KdgM"/>
    <property type="match status" value="1"/>
</dbReference>
<dbReference type="SUPFAM" id="SSF56935">
    <property type="entry name" value="Porins"/>
    <property type="match status" value="1"/>
</dbReference>
<evidence type="ECO:0008006" key="5">
    <source>
        <dbReference type="Google" id="ProtNLM"/>
    </source>
</evidence>
<organism evidence="3 4">
    <name type="scientific">Vreelandella nigrificans</name>
    <dbReference type="NCBI Taxonomy" id="2042704"/>
    <lineage>
        <taxon>Bacteria</taxon>
        <taxon>Pseudomonadati</taxon>
        <taxon>Pseudomonadota</taxon>
        <taxon>Gammaproteobacteria</taxon>
        <taxon>Oceanospirillales</taxon>
        <taxon>Halomonadaceae</taxon>
        <taxon>Vreelandella</taxon>
    </lineage>
</organism>
<sequence>MKITKLVAGAAALATVFSGFSYAGTTTIATKYEQTFRENQDFKVKFGINHVFDNRMYLGFEHQRRWRDEVSGSPELAENLFGIGYSYSLDEANRWSLQPRLEYKFNPGQETARPMLRLNYRINDAWRVGGRYRYEYQTFREGGGPRSRVNRFDGYVSYAVTEQIGLSWNPSYAYLLGDEGRMYTGGSDRWEHEFTVGYRINPAHALALTYKRKDKTRDEATYNAGKHNDAAQLTYSFRF</sequence>